<dbReference type="CDD" id="cd00093">
    <property type="entry name" value="HTH_XRE"/>
    <property type="match status" value="1"/>
</dbReference>
<dbReference type="Pfam" id="PF13443">
    <property type="entry name" value="HTH_26"/>
    <property type="match status" value="1"/>
</dbReference>
<evidence type="ECO:0000256" key="1">
    <source>
        <dbReference type="ARBA" id="ARBA00023125"/>
    </source>
</evidence>
<evidence type="ECO:0000313" key="4">
    <source>
        <dbReference type="Proteomes" id="UP001172083"/>
    </source>
</evidence>
<dbReference type="PANTHER" id="PTHR46797">
    <property type="entry name" value="HTH-TYPE TRANSCRIPTIONAL REGULATOR"/>
    <property type="match status" value="1"/>
</dbReference>
<dbReference type="PANTHER" id="PTHR46797:SF1">
    <property type="entry name" value="METHYLPHOSPHONATE SYNTHASE"/>
    <property type="match status" value="1"/>
</dbReference>
<dbReference type="RefSeq" id="WP_346757893.1">
    <property type="nucleotide sequence ID" value="NZ_JAUJEB010000001.1"/>
</dbReference>
<dbReference type="InterPro" id="IPR001387">
    <property type="entry name" value="Cro/C1-type_HTH"/>
</dbReference>
<gene>
    <name evidence="3" type="ORF">QQ020_10990</name>
</gene>
<dbReference type="SMART" id="SM00530">
    <property type="entry name" value="HTH_XRE"/>
    <property type="match status" value="1"/>
</dbReference>
<dbReference type="PROSITE" id="PS50943">
    <property type="entry name" value="HTH_CROC1"/>
    <property type="match status" value="1"/>
</dbReference>
<proteinExistence type="predicted"/>
<sequence length="71" mass="8104">MTQRDFLKAVGRNIDQIRKEKGLSFQEMADRCNLEKSSLVRLAGQGTNITMATLYKIAKGLQVPVREIFEF</sequence>
<keyword evidence="4" id="KW-1185">Reference proteome</keyword>
<comment type="caution">
    <text evidence="3">The sequence shown here is derived from an EMBL/GenBank/DDBJ whole genome shotgun (WGS) entry which is preliminary data.</text>
</comment>
<accession>A0ABT8L687</accession>
<name>A0ABT8L687_9BACT</name>
<dbReference type="Gene3D" id="1.10.260.40">
    <property type="entry name" value="lambda repressor-like DNA-binding domains"/>
    <property type="match status" value="1"/>
</dbReference>
<organism evidence="3 4">
    <name type="scientific">Agaribacillus aureus</name>
    <dbReference type="NCBI Taxonomy" id="3051825"/>
    <lineage>
        <taxon>Bacteria</taxon>
        <taxon>Pseudomonadati</taxon>
        <taxon>Bacteroidota</taxon>
        <taxon>Cytophagia</taxon>
        <taxon>Cytophagales</taxon>
        <taxon>Splendidivirgaceae</taxon>
        <taxon>Agaribacillus</taxon>
    </lineage>
</organism>
<evidence type="ECO:0000313" key="3">
    <source>
        <dbReference type="EMBL" id="MDN5212576.1"/>
    </source>
</evidence>
<dbReference type="InterPro" id="IPR010982">
    <property type="entry name" value="Lambda_DNA-bd_dom_sf"/>
</dbReference>
<dbReference type="EMBL" id="JAUJEB010000001">
    <property type="protein sequence ID" value="MDN5212576.1"/>
    <property type="molecule type" value="Genomic_DNA"/>
</dbReference>
<dbReference type="InterPro" id="IPR050807">
    <property type="entry name" value="TransReg_Diox_bact_type"/>
</dbReference>
<dbReference type="Proteomes" id="UP001172083">
    <property type="component" value="Unassembled WGS sequence"/>
</dbReference>
<keyword evidence="1" id="KW-0238">DNA-binding</keyword>
<protein>
    <submittedName>
        <fullName evidence="3">Helix-turn-helix transcriptional regulator</fullName>
    </submittedName>
</protein>
<reference evidence="3" key="1">
    <citation type="submission" date="2023-06" db="EMBL/GenBank/DDBJ databases">
        <title>Genomic of Agaribacillus aureum.</title>
        <authorList>
            <person name="Wang G."/>
        </authorList>
    </citation>
    <scope>NUCLEOTIDE SEQUENCE</scope>
    <source>
        <strain evidence="3">BMA12</strain>
    </source>
</reference>
<feature type="domain" description="HTH cro/C1-type" evidence="2">
    <location>
        <begin position="14"/>
        <end position="68"/>
    </location>
</feature>
<evidence type="ECO:0000259" key="2">
    <source>
        <dbReference type="PROSITE" id="PS50943"/>
    </source>
</evidence>
<dbReference type="SUPFAM" id="SSF47413">
    <property type="entry name" value="lambda repressor-like DNA-binding domains"/>
    <property type="match status" value="1"/>
</dbReference>